<keyword evidence="2 4" id="KW-1133">Transmembrane helix</keyword>
<sequence>MELMDMDMDMNKTDNHPHMQMYFHFRENEPILFWEWLPADTTGYVFSCIGIALLSLAYEFLRFLRFKSVLEVDLIRDCSLQSAENCCCDDGETQPILVKERSHISSLHNAHHIADSLLFFVQLYGSYTLMLVWMTYNVPIVISSSLGHIFGHLLFGPLMTYNEEKEIGDCCA</sequence>
<gene>
    <name evidence="5" type="ORF">PMAYCL1PPCAC_17963</name>
</gene>
<comment type="caution">
    <text evidence="5">The sequence shown here is derived from an EMBL/GenBank/DDBJ whole genome shotgun (WGS) entry which is preliminary data.</text>
</comment>
<keyword evidence="3 4" id="KW-0472">Membrane</keyword>
<name>A0AAN5CNN7_9BILA</name>
<evidence type="ECO:0000256" key="4">
    <source>
        <dbReference type="RuleBase" id="RU367022"/>
    </source>
</evidence>
<proteinExistence type="inferred from homology"/>
<organism evidence="5 6">
    <name type="scientific">Pristionchus mayeri</name>
    <dbReference type="NCBI Taxonomy" id="1317129"/>
    <lineage>
        <taxon>Eukaryota</taxon>
        <taxon>Metazoa</taxon>
        <taxon>Ecdysozoa</taxon>
        <taxon>Nematoda</taxon>
        <taxon>Chromadorea</taxon>
        <taxon>Rhabditida</taxon>
        <taxon>Rhabditina</taxon>
        <taxon>Diplogasteromorpha</taxon>
        <taxon>Diplogasteroidea</taxon>
        <taxon>Neodiplogasteridae</taxon>
        <taxon>Pristionchus</taxon>
    </lineage>
</organism>
<accession>A0AAN5CNN7</accession>
<keyword evidence="1 4" id="KW-0812">Transmembrane</keyword>
<comment type="similarity">
    <text evidence="4">Belongs to the copper transporter (Ctr) (TC 1.A.56) family. SLC31A subfamily.</text>
</comment>
<keyword evidence="4" id="KW-0187">Copper transport</keyword>
<keyword evidence="6" id="KW-1185">Reference proteome</keyword>
<dbReference type="PANTHER" id="PTHR12483:SF43">
    <property type="entry name" value="COPPER TRANSPORT PROTEIN"/>
    <property type="match status" value="1"/>
</dbReference>
<dbReference type="GO" id="GO:0016020">
    <property type="term" value="C:membrane"/>
    <property type="evidence" value="ECO:0007669"/>
    <property type="project" value="UniProtKB-SubCell"/>
</dbReference>
<keyword evidence="4" id="KW-0813">Transport</keyword>
<comment type="subcellular location">
    <subcellularLocation>
        <location evidence="4">Membrane</location>
        <topology evidence="4">Multi-pass membrane protein</topology>
    </subcellularLocation>
</comment>
<feature type="transmembrane region" description="Helical" evidence="4">
    <location>
        <begin position="43"/>
        <end position="61"/>
    </location>
</feature>
<dbReference type="Proteomes" id="UP001328107">
    <property type="component" value="Unassembled WGS sequence"/>
</dbReference>
<dbReference type="PANTHER" id="PTHR12483">
    <property type="entry name" value="SOLUTE CARRIER FAMILY 31 COPPER TRANSPORTERS"/>
    <property type="match status" value="1"/>
</dbReference>
<evidence type="ECO:0000256" key="1">
    <source>
        <dbReference type="ARBA" id="ARBA00022692"/>
    </source>
</evidence>
<keyword evidence="4" id="KW-0406">Ion transport</keyword>
<evidence type="ECO:0000256" key="2">
    <source>
        <dbReference type="ARBA" id="ARBA00022989"/>
    </source>
</evidence>
<dbReference type="GO" id="GO:0005375">
    <property type="term" value="F:copper ion transmembrane transporter activity"/>
    <property type="evidence" value="ECO:0007669"/>
    <property type="project" value="UniProtKB-UniRule"/>
</dbReference>
<evidence type="ECO:0000313" key="5">
    <source>
        <dbReference type="EMBL" id="GMR47768.1"/>
    </source>
</evidence>
<keyword evidence="4" id="KW-0186">Copper</keyword>
<evidence type="ECO:0000313" key="6">
    <source>
        <dbReference type="Proteomes" id="UP001328107"/>
    </source>
</evidence>
<dbReference type="AlphaFoldDB" id="A0AAN5CNN7"/>
<dbReference type="Pfam" id="PF04145">
    <property type="entry name" value="Ctr"/>
    <property type="match status" value="1"/>
</dbReference>
<dbReference type="InterPro" id="IPR007274">
    <property type="entry name" value="Cop_transporter"/>
</dbReference>
<dbReference type="EMBL" id="BTRK01000004">
    <property type="protein sequence ID" value="GMR47768.1"/>
    <property type="molecule type" value="Genomic_DNA"/>
</dbReference>
<reference evidence="6" key="1">
    <citation type="submission" date="2022-10" db="EMBL/GenBank/DDBJ databases">
        <title>Genome assembly of Pristionchus species.</title>
        <authorList>
            <person name="Yoshida K."/>
            <person name="Sommer R.J."/>
        </authorList>
    </citation>
    <scope>NUCLEOTIDE SEQUENCE [LARGE SCALE GENOMIC DNA]</scope>
    <source>
        <strain evidence="6">RS5460</strain>
    </source>
</reference>
<evidence type="ECO:0000256" key="3">
    <source>
        <dbReference type="ARBA" id="ARBA00023136"/>
    </source>
</evidence>
<protein>
    <recommendedName>
        <fullName evidence="4">Copper transport protein</fullName>
    </recommendedName>
</protein>